<dbReference type="InterPro" id="IPR004808">
    <property type="entry name" value="AP_endonuc_1"/>
</dbReference>
<dbReference type="GeneTree" id="ENSGT00940000177017"/>
<dbReference type="GO" id="GO:0046872">
    <property type="term" value="F:metal ion binding"/>
    <property type="evidence" value="ECO:0007669"/>
    <property type="project" value="UniProtKB-KW"/>
</dbReference>
<dbReference type="Proteomes" id="UP000265140">
    <property type="component" value="Chromosome 5"/>
</dbReference>
<reference evidence="13" key="1">
    <citation type="journal article" date="2014" name="PLoS ONE">
        <title>The genome and linkage map of the northern pike (Esox lucius): conserved synteny revealed between the salmonid sister group and the Neoteleostei.</title>
        <authorList>
            <person name="Rondeau E.B."/>
            <person name="Minkley D.R."/>
            <person name="Leong J.S."/>
            <person name="Messmer A.M."/>
            <person name="Jantzen J.R."/>
            <person name="von Schalburg K.R."/>
            <person name="Lemon C."/>
            <person name="Bird N.H."/>
            <person name="Koop B.F."/>
        </authorList>
    </citation>
    <scope>NUCLEOTIDE SEQUENCE</scope>
</reference>
<keyword evidence="13" id="KW-1185">Reference proteome</keyword>
<protein>
    <recommendedName>
        <fullName evidence="3">exodeoxyribonuclease III</fullName>
        <ecNumber evidence="3">3.1.11.2</ecNumber>
    </recommendedName>
</protein>
<evidence type="ECO:0000256" key="9">
    <source>
        <dbReference type="PIRSR" id="PIRSR604808-2"/>
    </source>
</evidence>
<dbReference type="InterPro" id="IPR036691">
    <property type="entry name" value="Endo/exonu/phosph_ase_sf"/>
</dbReference>
<dbReference type="EC" id="3.1.11.2" evidence="3"/>
<organism evidence="12 13">
    <name type="scientific">Esox lucius</name>
    <name type="common">Northern pike</name>
    <dbReference type="NCBI Taxonomy" id="8010"/>
    <lineage>
        <taxon>Eukaryota</taxon>
        <taxon>Metazoa</taxon>
        <taxon>Chordata</taxon>
        <taxon>Craniata</taxon>
        <taxon>Vertebrata</taxon>
        <taxon>Euteleostomi</taxon>
        <taxon>Actinopterygii</taxon>
        <taxon>Neopterygii</taxon>
        <taxon>Teleostei</taxon>
        <taxon>Protacanthopterygii</taxon>
        <taxon>Esociformes</taxon>
        <taxon>Esocidae</taxon>
        <taxon>Esox</taxon>
    </lineage>
</organism>
<dbReference type="CDD" id="cd09076">
    <property type="entry name" value="L1-EN"/>
    <property type="match status" value="1"/>
</dbReference>
<evidence type="ECO:0000256" key="3">
    <source>
        <dbReference type="ARBA" id="ARBA00012115"/>
    </source>
</evidence>
<evidence type="ECO:0000256" key="2">
    <source>
        <dbReference type="ARBA" id="ARBA00007092"/>
    </source>
</evidence>
<feature type="binding site" evidence="9">
    <location>
        <position position="146"/>
    </location>
    <ligand>
        <name>Mg(2+)</name>
        <dbReference type="ChEBI" id="CHEBI:18420"/>
        <label>1</label>
    </ligand>
</feature>
<evidence type="ECO:0000313" key="12">
    <source>
        <dbReference type="Ensembl" id="ENSELUP00000047399.2"/>
    </source>
</evidence>
<evidence type="ECO:0000256" key="7">
    <source>
        <dbReference type="ARBA" id="ARBA00022842"/>
    </source>
</evidence>
<reference evidence="12" key="3">
    <citation type="submission" date="2025-08" db="UniProtKB">
        <authorList>
            <consortium name="Ensembl"/>
        </authorList>
    </citation>
    <scope>IDENTIFICATION</scope>
</reference>
<evidence type="ECO:0000259" key="11">
    <source>
        <dbReference type="Pfam" id="PF03372"/>
    </source>
</evidence>
<evidence type="ECO:0000256" key="1">
    <source>
        <dbReference type="ARBA" id="ARBA00000493"/>
    </source>
</evidence>
<feature type="site" description="Transition state stabilizer" evidence="10">
    <location>
        <position position="146"/>
    </location>
</feature>
<feature type="binding site" evidence="9">
    <location>
        <position position="144"/>
    </location>
    <ligand>
        <name>Mg(2+)</name>
        <dbReference type="ChEBI" id="CHEBI:18420"/>
        <label>1</label>
    </ligand>
</feature>
<comment type="catalytic activity">
    <reaction evidence="1">
        <text>Exonucleolytic cleavage in the 3'- to 5'-direction to yield nucleoside 5'-phosphates.</text>
        <dbReference type="EC" id="3.1.11.2"/>
    </reaction>
</comment>
<feature type="domain" description="Endonuclease/exonuclease/phosphatase" evidence="11">
    <location>
        <begin position="6"/>
        <end position="215"/>
    </location>
</feature>
<dbReference type="OMA" id="YFCHGSS"/>
<keyword evidence="4 9" id="KW-0479">Metal-binding</keyword>
<keyword evidence="7 9" id="KW-0460">Magnesium</keyword>
<keyword evidence="9" id="KW-0464">Manganese</keyword>
<evidence type="ECO:0000256" key="8">
    <source>
        <dbReference type="ARBA" id="ARBA00023204"/>
    </source>
</evidence>
<evidence type="ECO:0000313" key="13">
    <source>
        <dbReference type="Proteomes" id="UP000265140"/>
    </source>
</evidence>
<dbReference type="SUPFAM" id="SSF56219">
    <property type="entry name" value="DNase I-like"/>
    <property type="match status" value="1"/>
</dbReference>
<dbReference type="GO" id="GO:0006284">
    <property type="term" value="P:base-excision repair"/>
    <property type="evidence" value="ECO:0007669"/>
    <property type="project" value="TreeGrafter"/>
</dbReference>
<sequence length="224" mass="26355">MLSFISLNTRGLRDSVKRKAIFLFCKEQRAKCVFLQETHSAEADTKFWKLQWGDSIFFSHGTSHSAGVMILLNRFPGKIIDHKSDPNGYWIMVALEMNGINYILLCVYGYNKRAQNKNLFSYLSKCLEEWKMLFATDRVIIGGDFNLSPDLWFDRIPSKRHCHTFDEIMVEFSTKANLIDYWRMKNPTRKQFTWFNSSNNGQCSRLDYWLISDNLVNEVDRCEI</sequence>
<dbReference type="GO" id="GO:0008311">
    <property type="term" value="F:double-stranded DNA 3'-5' DNA exonuclease activity"/>
    <property type="evidence" value="ECO:0007669"/>
    <property type="project" value="UniProtKB-EC"/>
</dbReference>
<reference evidence="12" key="4">
    <citation type="submission" date="2025-09" db="UniProtKB">
        <authorList>
            <consortium name="Ensembl"/>
        </authorList>
    </citation>
    <scope>IDENTIFICATION</scope>
</reference>
<evidence type="ECO:0000256" key="5">
    <source>
        <dbReference type="ARBA" id="ARBA00022763"/>
    </source>
</evidence>
<keyword evidence="5" id="KW-0227">DNA damage</keyword>
<dbReference type="Pfam" id="PF03372">
    <property type="entry name" value="Exo_endo_phos"/>
    <property type="match status" value="1"/>
</dbReference>
<comment type="similarity">
    <text evidence="2">Belongs to the DNA repair enzymes AP/ExoA family.</text>
</comment>
<reference evidence="12" key="2">
    <citation type="submission" date="2020-02" db="EMBL/GenBank/DDBJ databases">
        <title>Esox lucius (northern pike) genome, fEsoLuc1, primary haplotype.</title>
        <authorList>
            <person name="Myers G."/>
            <person name="Karagic N."/>
            <person name="Meyer A."/>
            <person name="Pippel M."/>
            <person name="Reichard M."/>
            <person name="Winkler S."/>
            <person name="Tracey A."/>
            <person name="Sims Y."/>
            <person name="Howe K."/>
            <person name="Rhie A."/>
            <person name="Formenti G."/>
            <person name="Durbin R."/>
            <person name="Fedrigo O."/>
            <person name="Jarvis E.D."/>
        </authorList>
    </citation>
    <scope>NUCLEOTIDE SEQUENCE [LARGE SCALE GENOMIC DNA]</scope>
</reference>
<evidence type="ECO:0000256" key="6">
    <source>
        <dbReference type="ARBA" id="ARBA00022801"/>
    </source>
</evidence>
<dbReference type="Ensembl" id="ENSELUT00000049320.2">
    <property type="protein sequence ID" value="ENSELUP00000047399.2"/>
    <property type="gene ID" value="ENSELUG00000027156.2"/>
</dbReference>
<dbReference type="Gene3D" id="3.60.10.10">
    <property type="entry name" value="Endonuclease/exonuclease/phosphatase"/>
    <property type="match status" value="1"/>
</dbReference>
<dbReference type="AlphaFoldDB" id="A0A6Q2X092"/>
<dbReference type="InParanoid" id="A0A6Q2X092"/>
<feature type="binding site" evidence="9">
    <location>
        <position position="37"/>
    </location>
    <ligand>
        <name>Mg(2+)</name>
        <dbReference type="ChEBI" id="CHEBI:18420"/>
        <label>1</label>
    </ligand>
</feature>
<dbReference type="InterPro" id="IPR005135">
    <property type="entry name" value="Endo/exonuclease/phosphatase"/>
</dbReference>
<dbReference type="Bgee" id="ENSELUG00000027156">
    <property type="expression patterns" value="Expressed in head kidney and 9 other cell types or tissues"/>
</dbReference>
<name>A0A6Q2X092_ESOLU</name>
<keyword evidence="6" id="KW-0378">Hydrolase</keyword>
<dbReference type="PANTHER" id="PTHR22748:SF26">
    <property type="entry name" value="ENDONUCLEASE_EXONUCLEASE_PHOSPHATASE DOMAIN-CONTAINING PROTEIN"/>
    <property type="match status" value="1"/>
</dbReference>
<dbReference type="GO" id="GO:0003906">
    <property type="term" value="F:DNA-(apurinic or apyrimidinic site) endonuclease activity"/>
    <property type="evidence" value="ECO:0007669"/>
    <property type="project" value="TreeGrafter"/>
</dbReference>
<dbReference type="GO" id="GO:0008081">
    <property type="term" value="F:phosphoric diester hydrolase activity"/>
    <property type="evidence" value="ECO:0007669"/>
    <property type="project" value="TreeGrafter"/>
</dbReference>
<feature type="site" description="Important for catalytic activity" evidence="10">
    <location>
        <position position="207"/>
    </location>
</feature>
<evidence type="ECO:0000256" key="10">
    <source>
        <dbReference type="PIRSR" id="PIRSR604808-3"/>
    </source>
</evidence>
<evidence type="ECO:0000256" key="4">
    <source>
        <dbReference type="ARBA" id="ARBA00022723"/>
    </source>
</evidence>
<dbReference type="PANTHER" id="PTHR22748">
    <property type="entry name" value="AP ENDONUCLEASE"/>
    <property type="match status" value="1"/>
</dbReference>
<dbReference type="GO" id="GO:0005634">
    <property type="term" value="C:nucleus"/>
    <property type="evidence" value="ECO:0007669"/>
    <property type="project" value="TreeGrafter"/>
</dbReference>
<keyword evidence="8" id="KW-0234">DNA repair</keyword>
<proteinExistence type="inferred from homology"/>
<feature type="binding site" evidence="9">
    <location>
        <position position="8"/>
    </location>
    <ligand>
        <name>Mg(2+)</name>
        <dbReference type="ChEBI" id="CHEBI:18420"/>
        <label>1</label>
    </ligand>
</feature>
<accession>A0A6Q2X092</accession>
<comment type="cofactor">
    <cofactor evidence="9">
        <name>Mg(2+)</name>
        <dbReference type="ChEBI" id="CHEBI:18420"/>
    </cofactor>
    <cofactor evidence="9">
        <name>Mn(2+)</name>
        <dbReference type="ChEBI" id="CHEBI:29035"/>
    </cofactor>
    <text evidence="9">Probably binds two magnesium or manganese ions per subunit.</text>
</comment>